<dbReference type="PATRIC" id="fig|1302272.5.peg.2148"/>
<dbReference type="Gene3D" id="3.90.45.10">
    <property type="entry name" value="Peptide deformylase"/>
    <property type="match status" value="1"/>
</dbReference>
<comment type="caution">
    <text evidence="2">The sequence shown here is derived from an EMBL/GenBank/DDBJ whole genome shotgun (WGS) entry which is preliminary data.</text>
</comment>
<dbReference type="RefSeq" id="WP_054660883.1">
    <property type="nucleotide sequence ID" value="NZ_AZCX01000005.1"/>
</dbReference>
<dbReference type="InterPro" id="IPR036821">
    <property type="entry name" value="Peptide_deformylase_sf"/>
</dbReference>
<dbReference type="PANTHER" id="PTHR10458:SF22">
    <property type="entry name" value="PEPTIDE DEFORMYLASE"/>
    <property type="match status" value="1"/>
</dbReference>
<dbReference type="EMBL" id="AZCX01000005">
    <property type="protein sequence ID" value="KRK47897.1"/>
    <property type="molecule type" value="Genomic_DNA"/>
</dbReference>
<dbReference type="AlphaFoldDB" id="A0A0R1HQM1"/>
<keyword evidence="3" id="KW-1185">Reference proteome</keyword>
<dbReference type="GO" id="GO:0042586">
    <property type="term" value="F:peptide deformylase activity"/>
    <property type="evidence" value="ECO:0007669"/>
    <property type="project" value="InterPro"/>
</dbReference>
<reference evidence="2 3" key="1">
    <citation type="journal article" date="2015" name="Genome Announc.">
        <title>Expanding the biotechnology potential of lactobacilli through comparative genomics of 213 strains and associated genera.</title>
        <authorList>
            <person name="Sun Z."/>
            <person name="Harris H.M."/>
            <person name="McCann A."/>
            <person name="Guo C."/>
            <person name="Argimon S."/>
            <person name="Zhang W."/>
            <person name="Yang X."/>
            <person name="Jeffery I.B."/>
            <person name="Cooney J.C."/>
            <person name="Kagawa T.F."/>
            <person name="Liu W."/>
            <person name="Song Y."/>
            <person name="Salvetti E."/>
            <person name="Wrobel A."/>
            <person name="Rasinkangas P."/>
            <person name="Parkhill J."/>
            <person name="Rea M.C."/>
            <person name="O'Sullivan O."/>
            <person name="Ritari J."/>
            <person name="Douillard F.P."/>
            <person name="Paul Ross R."/>
            <person name="Yang R."/>
            <person name="Briner A.E."/>
            <person name="Felis G.E."/>
            <person name="de Vos W.M."/>
            <person name="Barrangou R."/>
            <person name="Klaenhammer T.R."/>
            <person name="Caufield P.W."/>
            <person name="Cui Y."/>
            <person name="Zhang H."/>
            <person name="O'Toole P.W."/>
        </authorList>
    </citation>
    <scope>NUCLEOTIDE SEQUENCE [LARGE SCALE GENOMIC DNA]</scope>
    <source>
        <strain evidence="2 3">JCM 15530</strain>
    </source>
</reference>
<comment type="similarity">
    <text evidence="1">Belongs to the polypeptide deformylase family.</text>
</comment>
<gene>
    <name evidence="2" type="ORF">FC96_GL002102</name>
</gene>
<evidence type="ECO:0000313" key="2">
    <source>
        <dbReference type="EMBL" id="KRK47897.1"/>
    </source>
</evidence>
<dbReference type="PIRSF" id="PIRSF004749">
    <property type="entry name" value="Pep_def"/>
    <property type="match status" value="1"/>
</dbReference>
<dbReference type="Proteomes" id="UP000050911">
    <property type="component" value="Unassembled WGS sequence"/>
</dbReference>
<dbReference type="OrthoDB" id="9784988at2"/>
<name>A0A0R1HQM1_9LACO</name>
<evidence type="ECO:0000313" key="3">
    <source>
        <dbReference type="Proteomes" id="UP000050911"/>
    </source>
</evidence>
<dbReference type="SUPFAM" id="SSF56420">
    <property type="entry name" value="Peptide deformylase"/>
    <property type="match status" value="1"/>
</dbReference>
<dbReference type="PRINTS" id="PR01576">
    <property type="entry name" value="PDEFORMYLASE"/>
</dbReference>
<dbReference type="PANTHER" id="PTHR10458">
    <property type="entry name" value="PEPTIDE DEFORMYLASE"/>
    <property type="match status" value="1"/>
</dbReference>
<dbReference type="Pfam" id="PF01327">
    <property type="entry name" value="Pep_deformylase"/>
    <property type="match status" value="1"/>
</dbReference>
<evidence type="ECO:0000256" key="1">
    <source>
        <dbReference type="ARBA" id="ARBA00010759"/>
    </source>
</evidence>
<dbReference type="STRING" id="1302272.FC96_GL002102"/>
<dbReference type="NCBIfam" id="NF006670">
    <property type="entry name" value="PRK09218.1"/>
    <property type="match status" value="1"/>
</dbReference>
<dbReference type="CDD" id="cd00487">
    <property type="entry name" value="Pep_deformylase"/>
    <property type="match status" value="1"/>
</dbReference>
<dbReference type="InterPro" id="IPR023635">
    <property type="entry name" value="Peptide_deformylase"/>
</dbReference>
<protein>
    <submittedName>
        <fullName evidence="2">Peptide deformylase</fullName>
    </submittedName>
</protein>
<sequence length="136" mass="14889">MKRPINKNTLTLQQPSVVATPADRQVVTDLLDTLVAHKAEAVGLAANMISQNKRIIALFIGPLPVAMINPTITAKSGPYQTTEGCLSLAGQRQTTRYQQITVTYQTTAFASQHQTFTDFTAQIIQHELDHCNGILI</sequence>
<proteinExistence type="inferred from homology"/>
<organism evidence="2 3">
    <name type="scientific">Secundilactobacillus kimchicus JCM 15530</name>
    <dbReference type="NCBI Taxonomy" id="1302272"/>
    <lineage>
        <taxon>Bacteria</taxon>
        <taxon>Bacillati</taxon>
        <taxon>Bacillota</taxon>
        <taxon>Bacilli</taxon>
        <taxon>Lactobacillales</taxon>
        <taxon>Lactobacillaceae</taxon>
        <taxon>Secundilactobacillus</taxon>
    </lineage>
</organism>
<accession>A0A0R1HQM1</accession>